<evidence type="ECO:0008006" key="4">
    <source>
        <dbReference type="Google" id="ProtNLM"/>
    </source>
</evidence>
<keyword evidence="1" id="KW-1133">Transmembrane helix</keyword>
<evidence type="ECO:0000313" key="3">
    <source>
        <dbReference type="Proteomes" id="UP001596233"/>
    </source>
</evidence>
<feature type="transmembrane region" description="Helical" evidence="1">
    <location>
        <begin position="47"/>
        <end position="71"/>
    </location>
</feature>
<keyword evidence="1" id="KW-0472">Membrane</keyword>
<sequence length="76" mass="7791">MSKNRKLDQPIYAVALMGAIGVQVALFVVLGYWLGAYVSDLTGSKGWVIGGVLTGLAIGIGSAILVVLKVLEGSDG</sequence>
<dbReference type="Proteomes" id="UP001596233">
    <property type="component" value="Unassembled WGS sequence"/>
</dbReference>
<organism evidence="2 3">
    <name type="scientific">Paenibacillus septentrionalis</name>
    <dbReference type="NCBI Taxonomy" id="429342"/>
    <lineage>
        <taxon>Bacteria</taxon>
        <taxon>Bacillati</taxon>
        <taxon>Bacillota</taxon>
        <taxon>Bacilli</taxon>
        <taxon>Bacillales</taxon>
        <taxon>Paenibacillaceae</taxon>
        <taxon>Paenibacillus</taxon>
    </lineage>
</organism>
<accession>A0ABW1V919</accession>
<reference evidence="3" key="1">
    <citation type="journal article" date="2019" name="Int. J. Syst. Evol. Microbiol.">
        <title>The Global Catalogue of Microorganisms (GCM) 10K type strain sequencing project: providing services to taxonomists for standard genome sequencing and annotation.</title>
        <authorList>
            <consortium name="The Broad Institute Genomics Platform"/>
            <consortium name="The Broad Institute Genome Sequencing Center for Infectious Disease"/>
            <person name="Wu L."/>
            <person name="Ma J."/>
        </authorList>
    </citation>
    <scope>NUCLEOTIDE SEQUENCE [LARGE SCALE GENOMIC DNA]</scope>
    <source>
        <strain evidence="3">PCU 280</strain>
    </source>
</reference>
<keyword evidence="3" id="KW-1185">Reference proteome</keyword>
<name>A0ABW1V919_9BACL</name>
<protein>
    <recommendedName>
        <fullName evidence="4">AtpZ/AtpI family protein</fullName>
    </recommendedName>
</protein>
<gene>
    <name evidence="2" type="ORF">ACFP56_20140</name>
</gene>
<evidence type="ECO:0000313" key="2">
    <source>
        <dbReference type="EMBL" id="MFC6334948.1"/>
    </source>
</evidence>
<comment type="caution">
    <text evidence="2">The sequence shown here is derived from an EMBL/GenBank/DDBJ whole genome shotgun (WGS) entry which is preliminary data.</text>
</comment>
<proteinExistence type="predicted"/>
<dbReference type="RefSeq" id="WP_379238004.1">
    <property type="nucleotide sequence ID" value="NZ_JBHSTE010000008.1"/>
</dbReference>
<dbReference type="EMBL" id="JBHSTE010000008">
    <property type="protein sequence ID" value="MFC6334948.1"/>
    <property type="molecule type" value="Genomic_DNA"/>
</dbReference>
<feature type="transmembrane region" description="Helical" evidence="1">
    <location>
        <begin position="12"/>
        <end position="35"/>
    </location>
</feature>
<keyword evidence="1" id="KW-0812">Transmembrane</keyword>
<evidence type="ECO:0000256" key="1">
    <source>
        <dbReference type="SAM" id="Phobius"/>
    </source>
</evidence>